<gene>
    <name evidence="3" type="ORF">K458DRAFT_408996</name>
</gene>
<feature type="region of interest" description="Disordered" evidence="1">
    <location>
        <begin position="176"/>
        <end position="206"/>
    </location>
</feature>
<evidence type="ECO:0000256" key="1">
    <source>
        <dbReference type="SAM" id="MobiDB-lite"/>
    </source>
</evidence>
<feature type="signal peptide" evidence="2">
    <location>
        <begin position="1"/>
        <end position="17"/>
    </location>
</feature>
<dbReference type="EMBL" id="MU005613">
    <property type="protein sequence ID" value="KAF2678241.1"/>
    <property type="molecule type" value="Genomic_DNA"/>
</dbReference>
<dbReference type="PANTHER" id="PTHR36195:SF4">
    <property type="entry name" value="DOMAIN PROTEIN, PUTATIVE (AFU_ORTHOLOGUE AFUA_5G01990)-RELATED"/>
    <property type="match status" value="1"/>
</dbReference>
<name>A0A6G1IJX2_9PLEO</name>
<dbReference type="PANTHER" id="PTHR36195">
    <property type="entry name" value="DOMAIN PROTEIN, PUTATIVE (AFU_ORTHOLOGUE AFUA_5G01990)-RELATED-RELATED"/>
    <property type="match status" value="1"/>
</dbReference>
<evidence type="ECO:0000256" key="2">
    <source>
        <dbReference type="SAM" id="SignalP"/>
    </source>
</evidence>
<evidence type="ECO:0000313" key="4">
    <source>
        <dbReference type="Proteomes" id="UP000799291"/>
    </source>
</evidence>
<organism evidence="3 4">
    <name type="scientific">Lentithecium fluviatile CBS 122367</name>
    <dbReference type="NCBI Taxonomy" id="1168545"/>
    <lineage>
        <taxon>Eukaryota</taxon>
        <taxon>Fungi</taxon>
        <taxon>Dikarya</taxon>
        <taxon>Ascomycota</taxon>
        <taxon>Pezizomycotina</taxon>
        <taxon>Dothideomycetes</taxon>
        <taxon>Pleosporomycetidae</taxon>
        <taxon>Pleosporales</taxon>
        <taxon>Massarineae</taxon>
        <taxon>Lentitheciaceae</taxon>
        <taxon>Lentithecium</taxon>
    </lineage>
</organism>
<keyword evidence="2" id="KW-0732">Signal</keyword>
<feature type="chain" id="PRO_5026226311" evidence="2">
    <location>
        <begin position="18"/>
        <end position="433"/>
    </location>
</feature>
<dbReference type="AlphaFoldDB" id="A0A6G1IJX2"/>
<evidence type="ECO:0000313" key="3">
    <source>
        <dbReference type="EMBL" id="KAF2678241.1"/>
    </source>
</evidence>
<accession>A0A6G1IJX2</accession>
<proteinExistence type="predicted"/>
<dbReference type="Pfam" id="PF04681">
    <property type="entry name" value="Bys1"/>
    <property type="match status" value="1"/>
</dbReference>
<reference evidence="3" key="1">
    <citation type="journal article" date="2020" name="Stud. Mycol.">
        <title>101 Dothideomycetes genomes: a test case for predicting lifestyles and emergence of pathogens.</title>
        <authorList>
            <person name="Haridas S."/>
            <person name="Albert R."/>
            <person name="Binder M."/>
            <person name="Bloem J."/>
            <person name="Labutti K."/>
            <person name="Salamov A."/>
            <person name="Andreopoulos B."/>
            <person name="Baker S."/>
            <person name="Barry K."/>
            <person name="Bills G."/>
            <person name="Bluhm B."/>
            <person name="Cannon C."/>
            <person name="Castanera R."/>
            <person name="Culley D."/>
            <person name="Daum C."/>
            <person name="Ezra D."/>
            <person name="Gonzalez J."/>
            <person name="Henrissat B."/>
            <person name="Kuo A."/>
            <person name="Liang C."/>
            <person name="Lipzen A."/>
            <person name="Lutzoni F."/>
            <person name="Magnuson J."/>
            <person name="Mondo S."/>
            <person name="Nolan M."/>
            <person name="Ohm R."/>
            <person name="Pangilinan J."/>
            <person name="Park H.-J."/>
            <person name="Ramirez L."/>
            <person name="Alfaro M."/>
            <person name="Sun H."/>
            <person name="Tritt A."/>
            <person name="Yoshinaga Y."/>
            <person name="Zwiers L.-H."/>
            <person name="Turgeon B."/>
            <person name="Goodwin S."/>
            <person name="Spatafora J."/>
            <person name="Crous P."/>
            <person name="Grigoriev I."/>
        </authorList>
    </citation>
    <scope>NUCLEOTIDE SEQUENCE</scope>
    <source>
        <strain evidence="3">CBS 122367</strain>
    </source>
</reference>
<dbReference type="InterPro" id="IPR006771">
    <property type="entry name" value="CetA-like"/>
</dbReference>
<dbReference type="OrthoDB" id="3682664at2759"/>
<sequence>MVGQVLILGALVALTQAKAIVTNRCTHPVYLWSVPGKSGVADNLPIGPGKRYEEPWRYGTSVNPGIAIKVSPDENGINEGKSEINFQYSVDPHDASKVWINLNVVRPPPPYGGVVLYTCHGPYRDPYVPTRQCSYTDDIELVLCGTERSTPPHDKTSPDTINDCIGRLHERDTTVQPRQCNGRVIGPKPKHEPKNRKDDNDDVDVNVKVDNSDKHATTVPLKDVMRHEAAKHAPKHADASKKEPLCDLVWKVWPEAECHEEMAEQNARLFYKDNCGKRSIHMFPGADCQKVRQALKKIYPDIDKEPKVTTAVLAERRDLVMCINKAYKLLGPLIGDEDIVYEVMNGLFYDRSYTSDEEICYNNKANATVQPTGHKERRCVKKFCNPKFADANCSDVEDALEELSKDAGYKVDWTSSDDECGHHWARSHNLTHV</sequence>
<protein>
    <submittedName>
        <fullName evidence="3">Uncharacterized protein</fullName>
    </submittedName>
</protein>
<dbReference type="Proteomes" id="UP000799291">
    <property type="component" value="Unassembled WGS sequence"/>
</dbReference>
<keyword evidence="4" id="KW-1185">Reference proteome</keyword>
<feature type="compositionally biased region" description="Basic and acidic residues" evidence="1">
    <location>
        <begin position="189"/>
        <end position="206"/>
    </location>
</feature>